<evidence type="ECO:0008006" key="3">
    <source>
        <dbReference type="Google" id="ProtNLM"/>
    </source>
</evidence>
<dbReference type="Proteomes" id="UP000185544">
    <property type="component" value="Chromosome"/>
</dbReference>
<name>A0A1L6MX16_9BACT</name>
<dbReference type="AlphaFoldDB" id="A0A1L6MX16"/>
<proteinExistence type="predicted"/>
<sequence>MNTSPFFIQVTPEASQNAFAKMVAALIRQNLESNPSKASDFNALFGVVSLVAEDAEIAITLLFNRGELWVTDGITGIPDITIRGSSNHILALSAIPVDRLWTLLLFKSADRAGLEAIKNLLKAVRQAELRLYGVWARPIFALRLTRIMSVSS</sequence>
<dbReference type="STRING" id="1882918.BCY86_04185"/>
<accession>A0A1L6MX16</accession>
<dbReference type="KEGG" id="pabo:BCY86_04185"/>
<organism evidence="1 2">
    <name type="scientific">Pajaroellobacter abortibovis</name>
    <dbReference type="NCBI Taxonomy" id="1882918"/>
    <lineage>
        <taxon>Bacteria</taxon>
        <taxon>Pseudomonadati</taxon>
        <taxon>Myxococcota</taxon>
        <taxon>Polyangia</taxon>
        <taxon>Polyangiales</taxon>
        <taxon>Polyangiaceae</taxon>
    </lineage>
</organism>
<keyword evidence="2" id="KW-1185">Reference proteome</keyword>
<evidence type="ECO:0000313" key="1">
    <source>
        <dbReference type="EMBL" id="APR99968.1"/>
    </source>
</evidence>
<dbReference type="RefSeq" id="WP_075276634.1">
    <property type="nucleotide sequence ID" value="NZ_CP016908.1"/>
</dbReference>
<protein>
    <recommendedName>
        <fullName evidence="3">SCP2 domain-containing protein</fullName>
    </recommendedName>
</protein>
<gene>
    <name evidence="1" type="ORF">BCY86_04185</name>
</gene>
<evidence type="ECO:0000313" key="2">
    <source>
        <dbReference type="Proteomes" id="UP000185544"/>
    </source>
</evidence>
<dbReference type="EMBL" id="CP016908">
    <property type="protein sequence ID" value="APR99968.1"/>
    <property type="molecule type" value="Genomic_DNA"/>
</dbReference>
<dbReference type="OrthoDB" id="5514242at2"/>
<reference evidence="1 2" key="1">
    <citation type="submission" date="2016-08" db="EMBL/GenBank/DDBJ databases">
        <title>Identification and validation of antigenic proteins from Pajaroellobacter abortibovis using de-novo genome sequence assembly and reverse vaccinology.</title>
        <authorList>
            <person name="Welly B.T."/>
            <person name="Miller M.R."/>
            <person name="Stott J.L."/>
            <person name="Blanchard M.T."/>
            <person name="Islas-Trejo A.D."/>
            <person name="O'Rourke S.M."/>
            <person name="Young A.E."/>
            <person name="Medrano J.F."/>
            <person name="Van Eenennaam A.L."/>
        </authorList>
    </citation>
    <scope>NUCLEOTIDE SEQUENCE [LARGE SCALE GENOMIC DNA]</scope>
    <source>
        <strain evidence="1 2">BTF92-0548A/99-0131</strain>
    </source>
</reference>